<dbReference type="AlphaFoldDB" id="A0A2W7CT80"/>
<feature type="binding site" evidence="4">
    <location>
        <position position="99"/>
    </location>
    <ligand>
        <name>Mg(2+)</name>
        <dbReference type="ChEBI" id="CHEBI:18420"/>
        <label>1</label>
        <note>catalytic</note>
    </ligand>
</feature>
<accession>A0A2W7CT80</accession>
<keyword evidence="6" id="KW-1185">Reference proteome</keyword>
<protein>
    <submittedName>
        <fullName evidence="5">3'(2'),5'-bisphosphate nucleotidase CysQ</fullName>
    </submittedName>
</protein>
<proteinExistence type="inferred from homology"/>
<feature type="binding site" evidence="4">
    <location>
        <position position="216"/>
    </location>
    <ligand>
        <name>Mg(2+)</name>
        <dbReference type="ChEBI" id="CHEBI:18420"/>
        <label>1</label>
        <note>catalytic</note>
    </ligand>
</feature>
<dbReference type="PRINTS" id="PR00377">
    <property type="entry name" value="IMPHPHTASES"/>
</dbReference>
<dbReference type="Proteomes" id="UP000248616">
    <property type="component" value="Unassembled WGS sequence"/>
</dbReference>
<dbReference type="EMBL" id="MZXV01000040">
    <property type="protein sequence ID" value="PZV36959.1"/>
    <property type="molecule type" value="Genomic_DNA"/>
</dbReference>
<dbReference type="GO" id="GO:0008934">
    <property type="term" value="F:inositol monophosphate 1-phosphatase activity"/>
    <property type="evidence" value="ECO:0007669"/>
    <property type="project" value="TreeGrafter"/>
</dbReference>
<evidence type="ECO:0000256" key="3">
    <source>
        <dbReference type="ARBA" id="ARBA00022842"/>
    </source>
</evidence>
<dbReference type="Gene3D" id="3.30.540.10">
    <property type="entry name" value="Fructose-1,6-Bisphosphatase, subunit A, domain 1"/>
    <property type="match status" value="1"/>
</dbReference>
<dbReference type="RefSeq" id="WP_111545861.1">
    <property type="nucleotide sequence ID" value="NZ_MZXV01000040.1"/>
</dbReference>
<keyword evidence="2 4" id="KW-0479">Metal-binding</keyword>
<dbReference type="PROSITE" id="PS00630">
    <property type="entry name" value="IMP_2"/>
    <property type="match status" value="1"/>
</dbReference>
<sequence length="271" mass="28919">MPEHDLISAGAPPGTTGDLPLLRDAAREAGVIAMRYFGNNPQVWMKGGTSPVSEADHAADAYLRETLLAARPDYGWLSEETADDPVRLSARRTFVVDPIDGTRGFLEGQRTWCVSVAVVEHGRTLAGVLECPAMNETYWALPGQGAFRNGKRIAVRKLADTAEISGLKQLTDLMPADWQARLKRAPYSPSLAYRLAMIANGALDATFVKPNAHDWDIAAADLILREAGGQLLDQHGRAPLYAGEVTRHGALAAGSGELLAVLAGVIAGLDA</sequence>
<evidence type="ECO:0000313" key="5">
    <source>
        <dbReference type="EMBL" id="PZV36959.1"/>
    </source>
</evidence>
<reference evidence="6" key="1">
    <citation type="submission" date="2017-03" db="EMBL/GenBank/DDBJ databases">
        <authorList>
            <person name="Safronova V.I."/>
            <person name="Sazanova A.L."/>
            <person name="Chirak E.R."/>
        </authorList>
    </citation>
    <scope>NUCLEOTIDE SEQUENCE [LARGE SCALE GENOMIC DNA]</scope>
    <source>
        <strain evidence="6">Ach-343</strain>
    </source>
</reference>
<feature type="binding site" evidence="4">
    <location>
        <position position="100"/>
    </location>
    <ligand>
        <name>Mg(2+)</name>
        <dbReference type="ChEBI" id="CHEBI:18420"/>
        <label>1</label>
        <note>catalytic</note>
    </ligand>
</feature>
<feature type="binding site" evidence="4">
    <location>
        <position position="79"/>
    </location>
    <ligand>
        <name>Mg(2+)</name>
        <dbReference type="ChEBI" id="CHEBI:18420"/>
        <label>1</label>
        <note>catalytic</note>
    </ligand>
</feature>
<dbReference type="GO" id="GO:0046872">
    <property type="term" value="F:metal ion binding"/>
    <property type="evidence" value="ECO:0007669"/>
    <property type="project" value="UniProtKB-KW"/>
</dbReference>
<dbReference type="SUPFAM" id="SSF56655">
    <property type="entry name" value="Carbohydrate phosphatase"/>
    <property type="match status" value="1"/>
</dbReference>
<evidence type="ECO:0000256" key="2">
    <source>
        <dbReference type="ARBA" id="ARBA00022723"/>
    </source>
</evidence>
<comment type="caution">
    <text evidence="5">The sequence shown here is derived from an EMBL/GenBank/DDBJ whole genome shotgun (WGS) entry which is preliminary data.</text>
</comment>
<organism evidence="5 6">
    <name type="scientific">Mesorhizobium kowhaii</name>
    <dbReference type="NCBI Taxonomy" id="1300272"/>
    <lineage>
        <taxon>Bacteria</taxon>
        <taxon>Pseudomonadati</taxon>
        <taxon>Pseudomonadota</taxon>
        <taxon>Alphaproteobacteria</taxon>
        <taxon>Hyphomicrobiales</taxon>
        <taxon>Phyllobacteriaceae</taxon>
        <taxon>Mesorhizobium</taxon>
    </lineage>
</organism>
<feature type="binding site" evidence="4">
    <location>
        <position position="97"/>
    </location>
    <ligand>
        <name>Mg(2+)</name>
        <dbReference type="ChEBI" id="CHEBI:18420"/>
        <label>1</label>
        <note>catalytic</note>
    </ligand>
</feature>
<dbReference type="OrthoDB" id="9785695at2"/>
<dbReference type="GO" id="GO:0006020">
    <property type="term" value="P:inositol metabolic process"/>
    <property type="evidence" value="ECO:0007669"/>
    <property type="project" value="TreeGrafter"/>
</dbReference>
<keyword evidence="3 4" id="KW-0460">Magnesium</keyword>
<dbReference type="GO" id="GO:0007165">
    <property type="term" value="P:signal transduction"/>
    <property type="evidence" value="ECO:0007669"/>
    <property type="project" value="TreeGrafter"/>
</dbReference>
<name>A0A2W7CT80_9HYPH</name>
<dbReference type="Pfam" id="PF00459">
    <property type="entry name" value="Inositol_P"/>
    <property type="match status" value="1"/>
</dbReference>
<dbReference type="CDD" id="cd01638">
    <property type="entry name" value="CysQ"/>
    <property type="match status" value="1"/>
</dbReference>
<dbReference type="PANTHER" id="PTHR20854:SF4">
    <property type="entry name" value="INOSITOL-1-MONOPHOSPHATASE-RELATED"/>
    <property type="match status" value="1"/>
</dbReference>
<gene>
    <name evidence="5" type="ORF">B5V02_19895</name>
</gene>
<comment type="cofactor">
    <cofactor evidence="4">
        <name>Mg(2+)</name>
        <dbReference type="ChEBI" id="CHEBI:18420"/>
    </cofactor>
</comment>
<evidence type="ECO:0000313" key="6">
    <source>
        <dbReference type="Proteomes" id="UP000248616"/>
    </source>
</evidence>
<dbReference type="PANTHER" id="PTHR20854">
    <property type="entry name" value="INOSITOL MONOPHOSPHATASE"/>
    <property type="match status" value="1"/>
</dbReference>
<evidence type="ECO:0000256" key="4">
    <source>
        <dbReference type="PIRSR" id="PIRSR600760-2"/>
    </source>
</evidence>
<comment type="similarity">
    <text evidence="1">Belongs to the inositol monophosphatase superfamily.</text>
</comment>
<dbReference type="InterPro" id="IPR000760">
    <property type="entry name" value="Inositol_monophosphatase-like"/>
</dbReference>
<dbReference type="InterPro" id="IPR020550">
    <property type="entry name" value="Inositol_monophosphatase_CS"/>
</dbReference>
<dbReference type="Gene3D" id="3.40.190.80">
    <property type="match status" value="1"/>
</dbReference>
<evidence type="ECO:0000256" key="1">
    <source>
        <dbReference type="ARBA" id="ARBA00009759"/>
    </source>
</evidence>
<dbReference type="GO" id="GO:0046854">
    <property type="term" value="P:phosphatidylinositol phosphate biosynthetic process"/>
    <property type="evidence" value="ECO:0007669"/>
    <property type="project" value="InterPro"/>
</dbReference>